<gene>
    <name evidence="10" type="ORF">CVV64_08425</name>
</gene>
<evidence type="ECO:0000259" key="9">
    <source>
        <dbReference type="PROSITE" id="PS50110"/>
    </source>
</evidence>
<dbReference type="PROSITE" id="PS50045">
    <property type="entry name" value="SIGMA54_INTERACT_4"/>
    <property type="match status" value="1"/>
</dbReference>
<reference evidence="10 11" key="1">
    <citation type="journal article" date="2017" name="ISME J.">
        <title>Potential for microbial H2 and metal transformations associated with novel bacteria and archaea in deep terrestrial subsurface sediments.</title>
        <authorList>
            <person name="Hernsdorf A.W."/>
            <person name="Amano Y."/>
            <person name="Miyakawa K."/>
            <person name="Ise K."/>
            <person name="Suzuki Y."/>
            <person name="Anantharaman K."/>
            <person name="Probst A."/>
            <person name="Burstein D."/>
            <person name="Thomas B.C."/>
            <person name="Banfield J.F."/>
        </authorList>
    </citation>
    <scope>NUCLEOTIDE SEQUENCE [LARGE SCALE GENOMIC DNA]</scope>
    <source>
        <strain evidence="10">HGW-Wallbacteria-1</strain>
    </source>
</reference>
<dbReference type="SUPFAM" id="SSF46689">
    <property type="entry name" value="Homeodomain-like"/>
    <property type="match status" value="1"/>
</dbReference>
<keyword evidence="6" id="KW-0804">Transcription</keyword>
<dbReference type="Pfam" id="PF00158">
    <property type="entry name" value="Sigma54_activat"/>
    <property type="match status" value="1"/>
</dbReference>
<dbReference type="Gene3D" id="1.10.8.60">
    <property type="match status" value="1"/>
</dbReference>
<evidence type="ECO:0000313" key="11">
    <source>
        <dbReference type="Proteomes" id="UP000233256"/>
    </source>
</evidence>
<feature type="domain" description="Response regulatory" evidence="9">
    <location>
        <begin position="6"/>
        <end position="120"/>
    </location>
</feature>
<evidence type="ECO:0008006" key="12">
    <source>
        <dbReference type="Google" id="ProtNLM"/>
    </source>
</evidence>
<dbReference type="FunFam" id="3.40.50.2300:FF:000018">
    <property type="entry name" value="DNA-binding transcriptional regulator NtrC"/>
    <property type="match status" value="1"/>
</dbReference>
<dbReference type="PROSITE" id="PS00688">
    <property type="entry name" value="SIGMA54_INTERACT_3"/>
    <property type="match status" value="1"/>
</dbReference>
<evidence type="ECO:0000256" key="6">
    <source>
        <dbReference type="ARBA" id="ARBA00023163"/>
    </source>
</evidence>
<evidence type="ECO:0000256" key="4">
    <source>
        <dbReference type="ARBA" id="ARBA00023015"/>
    </source>
</evidence>
<feature type="modified residue" description="4-aspartylphosphate" evidence="7">
    <location>
        <position position="55"/>
    </location>
</feature>
<dbReference type="SMART" id="SM00448">
    <property type="entry name" value="REC"/>
    <property type="match status" value="1"/>
</dbReference>
<dbReference type="InterPro" id="IPR058031">
    <property type="entry name" value="AAA_lid_NorR"/>
</dbReference>
<dbReference type="PANTHER" id="PTHR32071">
    <property type="entry name" value="TRANSCRIPTIONAL REGULATORY PROTEIN"/>
    <property type="match status" value="1"/>
</dbReference>
<dbReference type="CDD" id="cd00009">
    <property type="entry name" value="AAA"/>
    <property type="match status" value="1"/>
</dbReference>
<dbReference type="Gene3D" id="1.10.10.60">
    <property type="entry name" value="Homeodomain-like"/>
    <property type="match status" value="1"/>
</dbReference>
<dbReference type="PROSITE" id="PS50110">
    <property type="entry name" value="RESPONSE_REGULATORY"/>
    <property type="match status" value="1"/>
</dbReference>
<dbReference type="InterPro" id="IPR003593">
    <property type="entry name" value="AAA+_ATPase"/>
</dbReference>
<name>A0A2N1PPX0_9BACT</name>
<dbReference type="SMART" id="SM00382">
    <property type="entry name" value="AAA"/>
    <property type="match status" value="1"/>
</dbReference>
<dbReference type="InterPro" id="IPR011006">
    <property type="entry name" value="CheY-like_superfamily"/>
</dbReference>
<dbReference type="Pfam" id="PF00072">
    <property type="entry name" value="Response_reg"/>
    <property type="match status" value="1"/>
</dbReference>
<dbReference type="InterPro" id="IPR001789">
    <property type="entry name" value="Sig_transdc_resp-reg_receiver"/>
</dbReference>
<dbReference type="GO" id="GO:0006355">
    <property type="term" value="P:regulation of DNA-templated transcription"/>
    <property type="evidence" value="ECO:0007669"/>
    <property type="project" value="InterPro"/>
</dbReference>
<evidence type="ECO:0000256" key="5">
    <source>
        <dbReference type="ARBA" id="ARBA00023125"/>
    </source>
</evidence>
<dbReference type="GO" id="GO:0043565">
    <property type="term" value="F:sequence-specific DNA binding"/>
    <property type="evidence" value="ECO:0007669"/>
    <property type="project" value="InterPro"/>
</dbReference>
<dbReference type="Gene3D" id="3.40.50.2300">
    <property type="match status" value="1"/>
</dbReference>
<proteinExistence type="predicted"/>
<dbReference type="SUPFAM" id="SSF52172">
    <property type="entry name" value="CheY-like"/>
    <property type="match status" value="1"/>
</dbReference>
<dbReference type="AlphaFoldDB" id="A0A2N1PPX0"/>
<dbReference type="Gene3D" id="3.40.50.300">
    <property type="entry name" value="P-loop containing nucleotide triphosphate hydrolases"/>
    <property type="match status" value="1"/>
</dbReference>
<organism evidence="10 11">
    <name type="scientific">Candidatus Wallbacteria bacterium HGW-Wallbacteria-1</name>
    <dbReference type="NCBI Taxonomy" id="2013854"/>
    <lineage>
        <taxon>Bacteria</taxon>
        <taxon>Candidatus Walliibacteriota</taxon>
    </lineage>
</organism>
<dbReference type="InterPro" id="IPR025943">
    <property type="entry name" value="Sigma_54_int_dom_ATP-bd_2"/>
</dbReference>
<dbReference type="PRINTS" id="PR01590">
    <property type="entry name" value="HTHFIS"/>
</dbReference>
<dbReference type="PROSITE" id="PS00676">
    <property type="entry name" value="SIGMA54_INTERACT_2"/>
    <property type="match status" value="1"/>
</dbReference>
<dbReference type="PANTHER" id="PTHR32071:SF113">
    <property type="entry name" value="ALGINATE BIOSYNTHESIS TRANSCRIPTIONAL REGULATORY PROTEIN ALGB"/>
    <property type="match status" value="1"/>
</dbReference>
<keyword evidence="4" id="KW-0805">Transcription regulation</keyword>
<dbReference type="Pfam" id="PF25601">
    <property type="entry name" value="AAA_lid_14"/>
    <property type="match status" value="1"/>
</dbReference>
<evidence type="ECO:0000256" key="1">
    <source>
        <dbReference type="ARBA" id="ARBA00022553"/>
    </source>
</evidence>
<dbReference type="SUPFAM" id="SSF52540">
    <property type="entry name" value="P-loop containing nucleoside triphosphate hydrolases"/>
    <property type="match status" value="1"/>
</dbReference>
<sequence>MGSRGNILIVDDEQNLSYTLKLIFERAGYRVLTAENGVRALVLCDAENIAVVLADVSMAGMDGLELLDRIRMSHPEIEVVMMTAYGSEEIAVRAMKAGAYDYIPKPFKNEEMLLVVEKAMEKYILRRRADALQKNLEDRFSFGRIIGSSKPMMEIFELLAKISETDVTTLILGESGTGKELIASAIHFNGLRREKPFVKLNCAAIPETLLESELFGHERGAFTGAFKSRIGKFEAADNGTLFLDEIGDMSLSTQAKVLRVIQEQEFERVGGKETIKTNVRLIAATHRNLEKGIRDGTFRADLFYRLNVITVKVPPLRDRREDIPMLVGHFLREIAENDLREGHSGLPLAVEPAALRSIMEYSWPGNIRELRNALERAAVLASGNRIVARDLPENLRGRTPSLFMETRSRSWNYQEAKTKALEEFDRHFIMDALQRNNGNVSRAAGEAGMYRANFYQKMQKHSLRAEDYKIDGAGQD</sequence>
<dbReference type="GO" id="GO:0000160">
    <property type="term" value="P:phosphorelay signal transduction system"/>
    <property type="evidence" value="ECO:0007669"/>
    <property type="project" value="InterPro"/>
</dbReference>
<keyword evidence="5" id="KW-0238">DNA-binding</keyword>
<feature type="domain" description="Sigma-54 factor interaction" evidence="8">
    <location>
        <begin position="145"/>
        <end position="379"/>
    </location>
</feature>
<comment type="caution">
    <text evidence="10">The sequence shown here is derived from an EMBL/GenBank/DDBJ whole genome shotgun (WGS) entry which is preliminary data.</text>
</comment>
<evidence type="ECO:0000313" key="10">
    <source>
        <dbReference type="EMBL" id="PKK90380.1"/>
    </source>
</evidence>
<keyword evidence="2" id="KW-0547">Nucleotide-binding</keyword>
<dbReference type="InterPro" id="IPR002078">
    <property type="entry name" value="Sigma_54_int"/>
</dbReference>
<dbReference type="InterPro" id="IPR002197">
    <property type="entry name" value="HTH_Fis"/>
</dbReference>
<protein>
    <recommendedName>
        <fullName evidence="12">Fis family transcriptional regulator</fullName>
    </recommendedName>
</protein>
<dbReference type="InterPro" id="IPR027417">
    <property type="entry name" value="P-loop_NTPase"/>
</dbReference>
<dbReference type="InterPro" id="IPR009057">
    <property type="entry name" value="Homeodomain-like_sf"/>
</dbReference>
<evidence type="ECO:0000256" key="3">
    <source>
        <dbReference type="ARBA" id="ARBA00022840"/>
    </source>
</evidence>
<accession>A0A2N1PPX0</accession>
<evidence type="ECO:0000256" key="2">
    <source>
        <dbReference type="ARBA" id="ARBA00022741"/>
    </source>
</evidence>
<dbReference type="FunFam" id="3.40.50.300:FF:000006">
    <property type="entry name" value="DNA-binding transcriptional regulator NtrC"/>
    <property type="match status" value="1"/>
</dbReference>
<dbReference type="Pfam" id="PF02954">
    <property type="entry name" value="HTH_8"/>
    <property type="match status" value="1"/>
</dbReference>
<evidence type="ECO:0000259" key="8">
    <source>
        <dbReference type="PROSITE" id="PS50045"/>
    </source>
</evidence>
<evidence type="ECO:0000256" key="7">
    <source>
        <dbReference type="PROSITE-ProRule" id="PRU00169"/>
    </source>
</evidence>
<dbReference type="GO" id="GO:0005524">
    <property type="term" value="F:ATP binding"/>
    <property type="evidence" value="ECO:0007669"/>
    <property type="project" value="UniProtKB-KW"/>
</dbReference>
<keyword evidence="3" id="KW-0067">ATP-binding</keyword>
<dbReference type="Proteomes" id="UP000233256">
    <property type="component" value="Unassembled WGS sequence"/>
</dbReference>
<dbReference type="EMBL" id="PGXC01000005">
    <property type="protein sequence ID" value="PKK90380.1"/>
    <property type="molecule type" value="Genomic_DNA"/>
</dbReference>
<keyword evidence="1 7" id="KW-0597">Phosphoprotein</keyword>
<dbReference type="InterPro" id="IPR025944">
    <property type="entry name" value="Sigma_54_int_dom_CS"/>
</dbReference>